<keyword evidence="4" id="KW-1185">Reference proteome</keyword>
<protein>
    <submittedName>
        <fullName evidence="3">DUF2834 domain-containing protein</fullName>
    </submittedName>
</protein>
<reference evidence="3 4" key="1">
    <citation type="submission" date="2018-09" db="EMBL/GenBank/DDBJ databases">
        <title>YIM 75000 draft genome.</title>
        <authorList>
            <person name="Tang S."/>
            <person name="Feng Y."/>
        </authorList>
    </citation>
    <scope>NUCLEOTIDE SEQUENCE [LARGE SCALE GENOMIC DNA]</scope>
    <source>
        <strain evidence="3 4">YIM 75000</strain>
    </source>
</reference>
<evidence type="ECO:0000313" key="3">
    <source>
        <dbReference type="EMBL" id="RJK96898.1"/>
    </source>
</evidence>
<feature type="region of interest" description="Disordered" evidence="1">
    <location>
        <begin position="19"/>
        <end position="43"/>
    </location>
</feature>
<comment type="caution">
    <text evidence="3">The sequence shown here is derived from an EMBL/GenBank/DDBJ whole genome shotgun (WGS) entry which is preliminary data.</text>
</comment>
<keyword evidence="2" id="KW-1133">Transmembrane helix</keyword>
<gene>
    <name evidence="3" type="ORF">D5H78_06525</name>
</gene>
<name>A0A3A3Z5A3_9ACTN</name>
<dbReference type="OrthoDB" id="2619901at2"/>
<dbReference type="Proteomes" id="UP000265614">
    <property type="component" value="Unassembled WGS sequence"/>
</dbReference>
<evidence type="ECO:0000256" key="1">
    <source>
        <dbReference type="SAM" id="MobiDB-lite"/>
    </source>
</evidence>
<sequence length="154" mass="16519">MRAGGDLVGRLAAPARTALRARSGPCRPGGARVPREARGRTGGHVERARERTYLGLAVAGVVLPYRHGLPWLVEHGPDARLLARQLGSSRAGAFFGWDVVVSAAAVLALSALDDELPARQRAAVALATLAGPSAGLPLHLWLRERHRRRARRRP</sequence>
<dbReference type="EMBL" id="QZEZ01000002">
    <property type="protein sequence ID" value="RJK96898.1"/>
    <property type="molecule type" value="Genomic_DNA"/>
</dbReference>
<evidence type="ECO:0000313" key="4">
    <source>
        <dbReference type="Proteomes" id="UP000265614"/>
    </source>
</evidence>
<feature type="compositionally biased region" description="Basic and acidic residues" evidence="1">
    <location>
        <begin position="33"/>
        <end position="43"/>
    </location>
</feature>
<organism evidence="3 4">
    <name type="scientific">Vallicoccus soli</name>
    <dbReference type="NCBI Taxonomy" id="2339232"/>
    <lineage>
        <taxon>Bacteria</taxon>
        <taxon>Bacillati</taxon>
        <taxon>Actinomycetota</taxon>
        <taxon>Actinomycetes</taxon>
        <taxon>Motilibacterales</taxon>
        <taxon>Vallicoccaceae</taxon>
        <taxon>Vallicoccus</taxon>
    </lineage>
</organism>
<keyword evidence="2" id="KW-0812">Transmembrane</keyword>
<feature type="transmembrane region" description="Helical" evidence="2">
    <location>
        <begin position="122"/>
        <end position="142"/>
    </location>
</feature>
<dbReference type="InterPro" id="IPR021362">
    <property type="entry name" value="DUF2834"/>
</dbReference>
<accession>A0A3A3Z5A3</accession>
<dbReference type="AlphaFoldDB" id="A0A3A3Z5A3"/>
<feature type="transmembrane region" description="Helical" evidence="2">
    <location>
        <begin position="91"/>
        <end position="110"/>
    </location>
</feature>
<keyword evidence="2" id="KW-0472">Membrane</keyword>
<dbReference type="Pfam" id="PF11196">
    <property type="entry name" value="DUF2834"/>
    <property type="match status" value="1"/>
</dbReference>
<evidence type="ECO:0000256" key="2">
    <source>
        <dbReference type="SAM" id="Phobius"/>
    </source>
</evidence>
<proteinExistence type="predicted"/>